<reference evidence="6" key="5">
    <citation type="journal article" date="2021" name="G3 (Bethesda)">
        <title>Aegilops tauschii genome assembly Aet v5.0 features greater sequence contiguity and improved annotation.</title>
        <authorList>
            <person name="Wang L."/>
            <person name="Zhu T."/>
            <person name="Rodriguez J.C."/>
            <person name="Deal K.R."/>
            <person name="Dubcovsky J."/>
            <person name="McGuire P.E."/>
            <person name="Lux T."/>
            <person name="Spannagl M."/>
            <person name="Mayer K.F.X."/>
            <person name="Baldrich P."/>
            <person name="Meyers B.C."/>
            <person name="Huo N."/>
            <person name="Gu Y.Q."/>
            <person name="Zhou H."/>
            <person name="Devos K.M."/>
            <person name="Bennetzen J.L."/>
            <person name="Unver T."/>
            <person name="Budak H."/>
            <person name="Gulick P.J."/>
            <person name="Galiba G."/>
            <person name="Kalapos B."/>
            <person name="Nelson D.R."/>
            <person name="Li P."/>
            <person name="You F.M."/>
            <person name="Luo M.C."/>
            <person name="Dvorak J."/>
        </authorList>
    </citation>
    <scope>NUCLEOTIDE SEQUENCE [LARGE SCALE GENOMIC DNA]</scope>
    <source>
        <strain evidence="6">cv. AL8/78</strain>
    </source>
</reference>
<evidence type="ECO:0000256" key="3">
    <source>
        <dbReference type="ARBA" id="ARBA00023125"/>
    </source>
</evidence>
<reference evidence="6" key="4">
    <citation type="submission" date="2019-03" db="UniProtKB">
        <authorList>
            <consortium name="EnsemblPlants"/>
        </authorList>
    </citation>
    <scope>IDENTIFICATION</scope>
</reference>
<keyword evidence="5" id="KW-0539">Nucleus</keyword>
<evidence type="ECO:0000256" key="5">
    <source>
        <dbReference type="ARBA" id="ARBA00023242"/>
    </source>
</evidence>
<dbReference type="AlphaFoldDB" id="A0A453F7F3"/>
<dbReference type="GO" id="GO:0005634">
    <property type="term" value="C:nucleus"/>
    <property type="evidence" value="ECO:0007669"/>
    <property type="project" value="UniProtKB-SubCell"/>
</dbReference>
<keyword evidence="3" id="KW-0238">DNA-binding</keyword>
<keyword evidence="2" id="KW-0805">Transcription regulation</keyword>
<reference evidence="7" key="2">
    <citation type="journal article" date="2017" name="Nat. Plants">
        <title>The Aegilops tauschii genome reveals multiple impacts of transposons.</title>
        <authorList>
            <person name="Zhao G."/>
            <person name="Zou C."/>
            <person name="Li K."/>
            <person name="Wang K."/>
            <person name="Li T."/>
            <person name="Gao L."/>
            <person name="Zhang X."/>
            <person name="Wang H."/>
            <person name="Yang Z."/>
            <person name="Liu X."/>
            <person name="Jiang W."/>
            <person name="Mao L."/>
            <person name="Kong X."/>
            <person name="Jiao Y."/>
            <person name="Jia J."/>
        </authorList>
    </citation>
    <scope>NUCLEOTIDE SEQUENCE [LARGE SCALE GENOMIC DNA]</scope>
    <source>
        <strain evidence="7">cv. AL8/78</strain>
    </source>
</reference>
<reference evidence="7" key="1">
    <citation type="journal article" date="2014" name="Science">
        <title>Ancient hybridizations among the ancestral genomes of bread wheat.</title>
        <authorList>
            <consortium name="International Wheat Genome Sequencing Consortium,"/>
            <person name="Marcussen T."/>
            <person name="Sandve S.R."/>
            <person name="Heier L."/>
            <person name="Spannagl M."/>
            <person name="Pfeifer M."/>
            <person name="Jakobsen K.S."/>
            <person name="Wulff B.B."/>
            <person name="Steuernagel B."/>
            <person name="Mayer K.F."/>
            <person name="Olsen O.A."/>
        </authorList>
    </citation>
    <scope>NUCLEOTIDE SEQUENCE [LARGE SCALE GENOMIC DNA]</scope>
    <source>
        <strain evidence="7">cv. AL8/78</strain>
    </source>
</reference>
<organism evidence="6 7">
    <name type="scientific">Aegilops tauschii subsp. strangulata</name>
    <name type="common">Goatgrass</name>
    <dbReference type="NCBI Taxonomy" id="200361"/>
    <lineage>
        <taxon>Eukaryota</taxon>
        <taxon>Viridiplantae</taxon>
        <taxon>Streptophyta</taxon>
        <taxon>Embryophyta</taxon>
        <taxon>Tracheophyta</taxon>
        <taxon>Spermatophyta</taxon>
        <taxon>Magnoliopsida</taxon>
        <taxon>Liliopsida</taxon>
        <taxon>Poales</taxon>
        <taxon>Poaceae</taxon>
        <taxon>BOP clade</taxon>
        <taxon>Pooideae</taxon>
        <taxon>Triticodae</taxon>
        <taxon>Triticeae</taxon>
        <taxon>Triticinae</taxon>
        <taxon>Aegilops</taxon>
    </lineage>
</organism>
<dbReference type="InterPro" id="IPR015300">
    <property type="entry name" value="DNA-bd_pseudobarrel_sf"/>
</dbReference>
<dbReference type="SUPFAM" id="SSF101936">
    <property type="entry name" value="DNA-binding pseudobarrel domain"/>
    <property type="match status" value="1"/>
</dbReference>
<proteinExistence type="predicted"/>
<evidence type="ECO:0000256" key="4">
    <source>
        <dbReference type="ARBA" id="ARBA00023163"/>
    </source>
</evidence>
<keyword evidence="7" id="KW-1185">Reference proteome</keyword>
<evidence type="ECO:0000256" key="2">
    <source>
        <dbReference type="ARBA" id="ARBA00023015"/>
    </source>
</evidence>
<accession>A0A453F7F3</accession>
<keyword evidence="4" id="KW-0804">Transcription</keyword>
<comment type="subcellular location">
    <subcellularLocation>
        <location evidence="1">Nucleus</location>
    </subcellularLocation>
</comment>
<evidence type="ECO:0000313" key="7">
    <source>
        <dbReference type="Proteomes" id="UP000015105"/>
    </source>
</evidence>
<evidence type="ECO:0000313" key="6">
    <source>
        <dbReference type="EnsemblPlants" id="AET3Gv20598400.15"/>
    </source>
</evidence>
<dbReference type="GO" id="GO:0003677">
    <property type="term" value="F:DNA binding"/>
    <property type="evidence" value="ECO:0007669"/>
    <property type="project" value="UniProtKB-KW"/>
</dbReference>
<dbReference type="Gramene" id="AET3Gv20598400.15">
    <property type="protein sequence ID" value="AET3Gv20598400.15"/>
    <property type="gene ID" value="AET3Gv20598400"/>
</dbReference>
<dbReference type="Proteomes" id="UP000015105">
    <property type="component" value="Chromosome 3D"/>
</dbReference>
<evidence type="ECO:0000256" key="1">
    <source>
        <dbReference type="ARBA" id="ARBA00004123"/>
    </source>
</evidence>
<protein>
    <submittedName>
        <fullName evidence="6">Uncharacterized protein</fullName>
    </submittedName>
</protein>
<name>A0A453F7F3_AEGTS</name>
<dbReference type="EnsemblPlants" id="AET3Gv20598400.15">
    <property type="protein sequence ID" value="AET3Gv20598400.15"/>
    <property type="gene ID" value="AET3Gv20598400"/>
</dbReference>
<reference evidence="6" key="3">
    <citation type="journal article" date="2017" name="Nature">
        <title>Genome sequence of the progenitor of the wheat D genome Aegilops tauschii.</title>
        <authorList>
            <person name="Luo M.C."/>
            <person name="Gu Y.Q."/>
            <person name="Puiu D."/>
            <person name="Wang H."/>
            <person name="Twardziok S.O."/>
            <person name="Deal K.R."/>
            <person name="Huo N."/>
            <person name="Zhu T."/>
            <person name="Wang L."/>
            <person name="Wang Y."/>
            <person name="McGuire P.E."/>
            <person name="Liu S."/>
            <person name="Long H."/>
            <person name="Ramasamy R.K."/>
            <person name="Rodriguez J.C."/>
            <person name="Van S.L."/>
            <person name="Yuan L."/>
            <person name="Wang Z."/>
            <person name="Xia Z."/>
            <person name="Xiao L."/>
            <person name="Anderson O.D."/>
            <person name="Ouyang S."/>
            <person name="Liang Y."/>
            <person name="Zimin A.V."/>
            <person name="Pertea G."/>
            <person name="Qi P."/>
            <person name="Bennetzen J.L."/>
            <person name="Dai X."/>
            <person name="Dawson M.W."/>
            <person name="Muller H.G."/>
            <person name="Kugler K."/>
            <person name="Rivarola-Duarte L."/>
            <person name="Spannagl M."/>
            <person name="Mayer K.F.X."/>
            <person name="Lu F.H."/>
            <person name="Bevan M.W."/>
            <person name="Leroy P."/>
            <person name="Li P."/>
            <person name="You F.M."/>
            <person name="Sun Q."/>
            <person name="Liu Z."/>
            <person name="Lyons E."/>
            <person name="Wicker T."/>
            <person name="Salzberg S.L."/>
            <person name="Devos K.M."/>
            <person name="Dvorak J."/>
        </authorList>
    </citation>
    <scope>NUCLEOTIDE SEQUENCE [LARGE SCALE GENOMIC DNA]</scope>
    <source>
        <strain evidence="6">cv. AL8/78</strain>
    </source>
</reference>
<sequence>EVILSPRGDLVLVVVTSFAWCLQDYNLQRPSQELVAKDLHGTEWRFR</sequence>